<accession>A0A7W5E508</accession>
<dbReference type="AlphaFoldDB" id="A0A7W5E508"/>
<keyword evidence="2" id="KW-1185">Reference proteome</keyword>
<dbReference type="Proteomes" id="UP000536179">
    <property type="component" value="Unassembled WGS sequence"/>
</dbReference>
<dbReference type="EMBL" id="JACHXU010000035">
    <property type="protein sequence ID" value="MBB3210299.1"/>
    <property type="molecule type" value="Genomic_DNA"/>
</dbReference>
<evidence type="ECO:0000313" key="2">
    <source>
        <dbReference type="Proteomes" id="UP000536179"/>
    </source>
</evidence>
<comment type="caution">
    <text evidence="1">The sequence shown here is derived from an EMBL/GenBank/DDBJ whole genome shotgun (WGS) entry which is preliminary data.</text>
</comment>
<proteinExistence type="predicted"/>
<protein>
    <submittedName>
        <fullName evidence="1">Uncharacterized protein</fullName>
    </submittedName>
</protein>
<organism evidence="1 2">
    <name type="scientific">Aporhodopirellula rubra</name>
    <dbReference type="NCBI Taxonomy" id="980271"/>
    <lineage>
        <taxon>Bacteria</taxon>
        <taxon>Pseudomonadati</taxon>
        <taxon>Planctomycetota</taxon>
        <taxon>Planctomycetia</taxon>
        <taxon>Pirellulales</taxon>
        <taxon>Pirellulaceae</taxon>
        <taxon>Aporhodopirellula</taxon>
    </lineage>
</organism>
<gene>
    <name evidence="1" type="ORF">FHS27_006146</name>
</gene>
<evidence type="ECO:0000313" key="1">
    <source>
        <dbReference type="EMBL" id="MBB3210299.1"/>
    </source>
</evidence>
<name>A0A7W5E508_9BACT</name>
<reference evidence="1 2" key="1">
    <citation type="submission" date="2020-08" db="EMBL/GenBank/DDBJ databases">
        <title>Genomic Encyclopedia of Type Strains, Phase III (KMG-III): the genomes of soil and plant-associated and newly described type strains.</title>
        <authorList>
            <person name="Whitman W."/>
        </authorList>
    </citation>
    <scope>NUCLEOTIDE SEQUENCE [LARGE SCALE GENOMIC DNA]</scope>
    <source>
        <strain evidence="1 2">CECT 8075</strain>
    </source>
</reference>
<sequence>MRLCKRQSHRDGVTGNWFSNTILDKLRNHAPLGGANPFRLGCEDEQQFVVVVVANHL</sequence>